<feature type="compositionally biased region" description="Pro residues" evidence="1">
    <location>
        <begin position="819"/>
        <end position="833"/>
    </location>
</feature>
<feature type="compositionally biased region" description="Basic and acidic residues" evidence="1">
    <location>
        <begin position="505"/>
        <end position="520"/>
    </location>
</feature>
<feature type="compositionally biased region" description="Low complexity" evidence="1">
    <location>
        <begin position="1007"/>
        <end position="1025"/>
    </location>
</feature>
<feature type="compositionally biased region" description="Polar residues" evidence="1">
    <location>
        <begin position="1038"/>
        <end position="1057"/>
    </location>
</feature>
<feature type="region of interest" description="Disordered" evidence="1">
    <location>
        <begin position="720"/>
        <end position="1103"/>
    </location>
</feature>
<feature type="region of interest" description="Disordered" evidence="1">
    <location>
        <begin position="598"/>
        <end position="688"/>
    </location>
</feature>
<feature type="compositionally biased region" description="Basic and acidic residues" evidence="1">
    <location>
        <begin position="340"/>
        <end position="376"/>
    </location>
</feature>
<feature type="compositionally biased region" description="Basic and acidic residues" evidence="1">
    <location>
        <begin position="650"/>
        <end position="687"/>
    </location>
</feature>
<feature type="compositionally biased region" description="Polar residues" evidence="1">
    <location>
        <begin position="870"/>
        <end position="879"/>
    </location>
</feature>
<feature type="region of interest" description="Disordered" evidence="1">
    <location>
        <begin position="225"/>
        <end position="265"/>
    </location>
</feature>
<feature type="compositionally biased region" description="Low complexity" evidence="1">
    <location>
        <begin position="720"/>
        <end position="729"/>
    </location>
</feature>
<feature type="compositionally biased region" description="Basic and acidic residues" evidence="1">
    <location>
        <begin position="283"/>
        <end position="315"/>
    </location>
</feature>
<feature type="compositionally biased region" description="Basic and acidic residues" evidence="1">
    <location>
        <begin position="1026"/>
        <end position="1037"/>
    </location>
</feature>
<feature type="compositionally biased region" description="Basic and acidic residues" evidence="1">
    <location>
        <begin position="756"/>
        <end position="811"/>
    </location>
</feature>
<sequence>RRNSKFGILQMSDQLESTRAAAYEADHLHAADTRNVAEEHHEAVEETMAKKDVGANEAVSMHGLEDTVKGILHDIGVPEEKITQLSQVNETIVKGISDTLESVKSGLVKHDEQSSHPAHQTSEGEPEHKHEPEEHRQERKPEEPEHKHELEEHQEETDTFNFVSGIAGALKQRLEQAKQIDSQHKEGENKIEEHEPQQEGVKPEQGLEGVVSSLSNVLQEGFDQIKKTVEENTAMQEHEKEHKEQETHEKDEKWDDKREPKLEDLATGLAGTLKEGFEHVKEAVGGKISEQDLKHDDKEHEKKEALEQKPNEGKPDSNFGELLTDVAGKLQQGFEQVKQIVDEKFDQEGHEEDRKEGSEGKHDGEAQEEIKKETKPEAQMGFNEFVAGVRGAVRDEMEHLKEAFEQKVTAEEEGEEEPMVKHTVAEGVNVPTHVETLVKKVHVEAKPNTDEKSQDPMKDVLQGLGISEENIQKVTEVKDTIVKGIVEKVEDLKDDLKKRAEEVKGTLDEKEHDVKTEKGDTISAEGSDIKSRLEGIASDVKKGVEDFLHGESEKHEGSVEKTHEDAGLVLAENKQEKGFDEDIGEKFEKVVTTTLTNADKEVPKQDKMESTDTAHVEGLEHHEQEHKEHHEETPHIEEYRETAVLPPHSPIHEAKSEHHAEEKRIEKSIDEEVYESAHTKDDIHANDGLKSVLSPTVCEQLPSAVVEAVPENVLKFSAAPAVHHSAPHATVESPLQHETSVTKTEVKPIMTSSHAQPEEEHEEKVKEEKHKEPKVEVIEERYESKAEVREEKHVEPKAEVEVKKHEEHKDEKDEESSAPAPPLPKSPPPPVPPKTKSIDMTTKECEERELIDEVTEIREETTKFQFKPTVKTSLQSQHPASEPEKPKESEHKPEPPKEHKEEPVTPEQHEALPPTASKSEKPEQPSPDVAPKSKGPTPAPIITPPKVEKQKESESKKAEVDVEEVVEKKQVAPLTTTTTKTATASATQVSATAVSKEESKKPPTPPSEQVQASATATTTTKVEQPTVKDSEAHEVETKTVTQAQPESQSQSAISQKTEPVPAEKAEEASAEVGKSDTLKSKGGESTNGQQQQQQSVRRRCTIL</sequence>
<feature type="region of interest" description="Disordered" evidence="1">
    <location>
        <begin position="505"/>
        <end position="526"/>
    </location>
</feature>
<feature type="compositionally biased region" description="Basic and acidic residues" evidence="1">
    <location>
        <begin position="172"/>
        <end position="197"/>
    </location>
</feature>
<feature type="region of interest" description="Disordered" evidence="1">
    <location>
        <begin position="407"/>
        <end position="428"/>
    </location>
</feature>
<feature type="compositionally biased region" description="Basic and acidic residues" evidence="1">
    <location>
        <begin position="225"/>
        <end position="264"/>
    </location>
</feature>
<name>A0A915AEG6_PARUN</name>
<protein>
    <submittedName>
        <fullName evidence="3">Microtubule-associated protein futsch</fullName>
    </submittedName>
</protein>
<accession>A0A915AEG6</accession>
<dbReference type="WBParaSite" id="PgR006_g100_t03">
    <property type="protein sequence ID" value="PgR006_g100_t03"/>
    <property type="gene ID" value="PgR006_g100"/>
</dbReference>
<feature type="compositionally biased region" description="Basic and acidic residues" evidence="1">
    <location>
        <begin position="598"/>
        <end position="641"/>
    </location>
</feature>
<feature type="compositionally biased region" description="Low complexity" evidence="1">
    <location>
        <begin position="971"/>
        <end position="994"/>
    </location>
</feature>
<dbReference type="AlphaFoldDB" id="A0A915AEG6"/>
<feature type="compositionally biased region" description="Basic and acidic residues" evidence="1">
    <location>
        <begin position="881"/>
        <end position="910"/>
    </location>
</feature>
<keyword evidence="2" id="KW-1185">Reference proteome</keyword>
<feature type="compositionally biased region" description="Basic and acidic residues" evidence="1">
    <location>
        <begin position="125"/>
        <end position="151"/>
    </location>
</feature>
<organism evidence="2 3">
    <name type="scientific">Parascaris univalens</name>
    <name type="common">Nematode worm</name>
    <dbReference type="NCBI Taxonomy" id="6257"/>
    <lineage>
        <taxon>Eukaryota</taxon>
        <taxon>Metazoa</taxon>
        <taxon>Ecdysozoa</taxon>
        <taxon>Nematoda</taxon>
        <taxon>Chromadorea</taxon>
        <taxon>Rhabditida</taxon>
        <taxon>Spirurina</taxon>
        <taxon>Ascaridomorpha</taxon>
        <taxon>Ascaridoidea</taxon>
        <taxon>Ascarididae</taxon>
        <taxon>Parascaris</taxon>
    </lineage>
</organism>
<feature type="region of interest" description="Disordered" evidence="1">
    <location>
        <begin position="107"/>
        <end position="206"/>
    </location>
</feature>
<feature type="region of interest" description="Disordered" evidence="1">
    <location>
        <begin position="283"/>
        <end position="379"/>
    </location>
</feature>
<evidence type="ECO:0000313" key="2">
    <source>
        <dbReference type="Proteomes" id="UP000887569"/>
    </source>
</evidence>
<evidence type="ECO:0000313" key="3">
    <source>
        <dbReference type="WBParaSite" id="PgR006_g100_t03"/>
    </source>
</evidence>
<reference evidence="3" key="1">
    <citation type="submission" date="2022-11" db="UniProtKB">
        <authorList>
            <consortium name="WormBaseParasite"/>
        </authorList>
    </citation>
    <scope>IDENTIFICATION</scope>
</reference>
<proteinExistence type="predicted"/>
<feature type="compositionally biased region" description="Basic and acidic residues" evidence="1">
    <location>
        <begin position="1061"/>
        <end position="1082"/>
    </location>
</feature>
<evidence type="ECO:0000256" key="1">
    <source>
        <dbReference type="SAM" id="MobiDB-lite"/>
    </source>
</evidence>
<dbReference type="Proteomes" id="UP000887569">
    <property type="component" value="Unplaced"/>
</dbReference>
<feature type="compositionally biased region" description="Basic and acidic residues" evidence="1">
    <location>
        <begin position="946"/>
        <end position="970"/>
    </location>
</feature>